<dbReference type="InterPro" id="IPR007372">
    <property type="entry name" value="Lipid/polyisoprenoid-bd_YceI"/>
</dbReference>
<dbReference type="PANTHER" id="PTHR34406:SF1">
    <property type="entry name" value="PROTEIN YCEI"/>
    <property type="match status" value="1"/>
</dbReference>
<accession>A0ABT6CCJ3</accession>
<proteinExistence type="predicted"/>
<name>A0ABT6CCJ3_9SPHN</name>
<evidence type="ECO:0000313" key="4">
    <source>
        <dbReference type="Proteomes" id="UP001222770"/>
    </source>
</evidence>
<organism evidence="3 4">
    <name type="scientific">Novosphingobium cyanobacteriorum</name>
    <dbReference type="NCBI Taxonomy" id="3024215"/>
    <lineage>
        <taxon>Bacteria</taxon>
        <taxon>Pseudomonadati</taxon>
        <taxon>Pseudomonadota</taxon>
        <taxon>Alphaproteobacteria</taxon>
        <taxon>Sphingomonadales</taxon>
        <taxon>Sphingomonadaceae</taxon>
        <taxon>Novosphingobium</taxon>
    </lineage>
</organism>
<dbReference type="SMART" id="SM00867">
    <property type="entry name" value="YceI"/>
    <property type="match status" value="1"/>
</dbReference>
<dbReference type="Gene3D" id="2.40.128.110">
    <property type="entry name" value="Lipid/polyisoprenoid-binding, YceI-like"/>
    <property type="match status" value="1"/>
</dbReference>
<sequence length="219" mass="21972">MPQFTRIMKYALPAALAAVVAAPIVAQMPAGQPGAADKARVTAGTYVVDAGHAQIGWRLNHMGFNDTLGLIGGETGTLTLDPANPAASKVSISIPVAKLVSADAGLTAHLMKPAGANGKADFFGANPAPATFESTSVAVGADGTSAKVAGNLTLNGATKPVTVDVTFVGAGKNPMKGVETVGFHGTATIKRSDFGLGYAVPVVGDDVSLTISIAFEKKA</sequence>
<feature type="chain" id="PRO_5045409853" evidence="1">
    <location>
        <begin position="27"/>
        <end position="219"/>
    </location>
</feature>
<dbReference type="InterPro" id="IPR036761">
    <property type="entry name" value="TTHA0802/YceI-like_sf"/>
</dbReference>
<dbReference type="PANTHER" id="PTHR34406">
    <property type="entry name" value="PROTEIN YCEI"/>
    <property type="match status" value="1"/>
</dbReference>
<dbReference type="Pfam" id="PF04264">
    <property type="entry name" value="YceI"/>
    <property type="match status" value="1"/>
</dbReference>
<dbReference type="EMBL" id="JAROCY010000001">
    <property type="protein sequence ID" value="MDF8331649.1"/>
    <property type="molecule type" value="Genomic_DNA"/>
</dbReference>
<gene>
    <name evidence="3" type="ORF">POM99_00410</name>
</gene>
<dbReference type="Proteomes" id="UP001222770">
    <property type="component" value="Unassembled WGS sequence"/>
</dbReference>
<comment type="caution">
    <text evidence="3">The sequence shown here is derived from an EMBL/GenBank/DDBJ whole genome shotgun (WGS) entry which is preliminary data.</text>
</comment>
<keyword evidence="4" id="KW-1185">Reference proteome</keyword>
<feature type="signal peptide" evidence="1">
    <location>
        <begin position="1"/>
        <end position="26"/>
    </location>
</feature>
<reference evidence="3 4" key="1">
    <citation type="submission" date="2023-03" db="EMBL/GenBank/DDBJ databases">
        <title>Novosphingobium cyanobacteriorum sp. nov., isolated from a eutrophic reservoir during the Microcystis bloom period.</title>
        <authorList>
            <person name="Kang M."/>
            <person name="Le V."/>
            <person name="Ko S.-R."/>
            <person name="Lee S.-A."/>
            <person name="Ahn C.-Y."/>
        </authorList>
    </citation>
    <scope>NUCLEOTIDE SEQUENCE [LARGE SCALE GENOMIC DNA]</scope>
    <source>
        <strain evidence="3 4">HBC54</strain>
    </source>
</reference>
<feature type="domain" description="Lipid/polyisoprenoid-binding YceI-like" evidence="2">
    <location>
        <begin position="45"/>
        <end position="216"/>
    </location>
</feature>
<evidence type="ECO:0000256" key="1">
    <source>
        <dbReference type="SAM" id="SignalP"/>
    </source>
</evidence>
<keyword evidence="1" id="KW-0732">Signal</keyword>
<evidence type="ECO:0000259" key="2">
    <source>
        <dbReference type="SMART" id="SM00867"/>
    </source>
</evidence>
<dbReference type="SUPFAM" id="SSF101874">
    <property type="entry name" value="YceI-like"/>
    <property type="match status" value="1"/>
</dbReference>
<protein>
    <submittedName>
        <fullName evidence="3">YceI family protein</fullName>
    </submittedName>
</protein>
<evidence type="ECO:0000313" key="3">
    <source>
        <dbReference type="EMBL" id="MDF8331649.1"/>
    </source>
</evidence>